<protein>
    <submittedName>
        <fullName evidence="4">Uncharacterized protein</fullName>
    </submittedName>
</protein>
<dbReference type="PANTHER" id="PTHR46116:SF15">
    <property type="entry name" value="(E3-INDEPENDENT) E2 UBIQUITIN-CONJUGATING ENZYME"/>
    <property type="match status" value="1"/>
</dbReference>
<dbReference type="PANTHER" id="PTHR46116">
    <property type="entry name" value="(E3-INDEPENDENT) E2 UBIQUITIN-CONJUGATING ENZYME"/>
    <property type="match status" value="1"/>
</dbReference>
<sequence>MVTRSQKLVDRKGENMKCDQNNSPSSYCRSCTGTEASGIATKVAPYEIHRTDNHKGKALVLNEKPYFNEAGFDTRLGRVEGETNSASYNENVFILTCQSALYTLQATQAF</sequence>
<evidence type="ECO:0000313" key="4">
    <source>
        <dbReference type="EMBL" id="KAK8483321.1"/>
    </source>
</evidence>
<evidence type="ECO:0000256" key="1">
    <source>
        <dbReference type="ARBA" id="ARBA00022679"/>
    </source>
</evidence>
<keyword evidence="1" id="KW-0808">Transferase</keyword>
<evidence type="ECO:0000313" key="5">
    <source>
        <dbReference type="Proteomes" id="UP001472677"/>
    </source>
</evidence>
<evidence type="ECO:0000256" key="3">
    <source>
        <dbReference type="SAM" id="MobiDB-lite"/>
    </source>
</evidence>
<name>A0ABR1ZRJ3_9ROSI</name>
<dbReference type="EMBL" id="JBBPBM010001565">
    <property type="protein sequence ID" value="KAK8483321.1"/>
    <property type="molecule type" value="Genomic_DNA"/>
</dbReference>
<keyword evidence="5" id="KW-1185">Reference proteome</keyword>
<proteinExistence type="predicted"/>
<evidence type="ECO:0000256" key="2">
    <source>
        <dbReference type="ARBA" id="ARBA00022786"/>
    </source>
</evidence>
<comment type="caution">
    <text evidence="4">The sequence shown here is derived from an EMBL/GenBank/DDBJ whole genome shotgun (WGS) entry which is preliminary data.</text>
</comment>
<dbReference type="Proteomes" id="UP001472677">
    <property type="component" value="Unassembled WGS sequence"/>
</dbReference>
<gene>
    <name evidence="4" type="ORF">V6N12_037862</name>
</gene>
<feature type="compositionally biased region" description="Basic and acidic residues" evidence="3">
    <location>
        <begin position="7"/>
        <end position="17"/>
    </location>
</feature>
<reference evidence="4 5" key="1">
    <citation type="journal article" date="2024" name="G3 (Bethesda)">
        <title>Genome assembly of Hibiscus sabdariffa L. provides insights into metabolisms of medicinal natural products.</title>
        <authorList>
            <person name="Kim T."/>
        </authorList>
    </citation>
    <scope>NUCLEOTIDE SEQUENCE [LARGE SCALE GENOMIC DNA]</scope>
    <source>
        <strain evidence="4">TK-2024</strain>
        <tissue evidence="4">Old leaves</tissue>
    </source>
</reference>
<accession>A0ABR1ZRJ3</accession>
<dbReference type="InterPro" id="IPR016135">
    <property type="entry name" value="UBQ-conjugating_enzyme/RWD"/>
</dbReference>
<organism evidence="4 5">
    <name type="scientific">Hibiscus sabdariffa</name>
    <name type="common">roselle</name>
    <dbReference type="NCBI Taxonomy" id="183260"/>
    <lineage>
        <taxon>Eukaryota</taxon>
        <taxon>Viridiplantae</taxon>
        <taxon>Streptophyta</taxon>
        <taxon>Embryophyta</taxon>
        <taxon>Tracheophyta</taxon>
        <taxon>Spermatophyta</taxon>
        <taxon>Magnoliopsida</taxon>
        <taxon>eudicotyledons</taxon>
        <taxon>Gunneridae</taxon>
        <taxon>Pentapetalae</taxon>
        <taxon>rosids</taxon>
        <taxon>malvids</taxon>
        <taxon>Malvales</taxon>
        <taxon>Malvaceae</taxon>
        <taxon>Malvoideae</taxon>
        <taxon>Hibiscus</taxon>
    </lineage>
</organism>
<feature type="region of interest" description="Disordered" evidence="3">
    <location>
        <begin position="1"/>
        <end position="23"/>
    </location>
</feature>
<dbReference type="Gene3D" id="3.10.110.10">
    <property type="entry name" value="Ubiquitin Conjugating Enzyme"/>
    <property type="match status" value="1"/>
</dbReference>
<keyword evidence="2" id="KW-0833">Ubl conjugation pathway</keyword>